<evidence type="ECO:0000256" key="3">
    <source>
        <dbReference type="ARBA" id="ARBA00022452"/>
    </source>
</evidence>
<feature type="domain" description="TonB-dependent receptor-like beta-barrel" evidence="12">
    <location>
        <begin position="227"/>
        <end position="648"/>
    </location>
</feature>
<evidence type="ECO:0000313" key="15">
    <source>
        <dbReference type="Proteomes" id="UP000183920"/>
    </source>
</evidence>
<keyword evidence="3 10" id="KW-1134">Transmembrane beta strand</keyword>
<keyword evidence="4 10" id="KW-0812">Transmembrane</keyword>
<dbReference type="InterPro" id="IPR039426">
    <property type="entry name" value="TonB-dep_rcpt-like"/>
</dbReference>
<dbReference type="RefSeq" id="WP_072063322.1">
    <property type="nucleotide sequence ID" value="NZ_CAXOLJ010000003.1"/>
</dbReference>
<dbReference type="AlphaFoldDB" id="A0A0G4Q4L3"/>
<evidence type="ECO:0000256" key="6">
    <source>
        <dbReference type="ARBA" id="ARBA00023065"/>
    </source>
</evidence>
<keyword evidence="9 10" id="KW-0998">Cell outer membrane</keyword>
<dbReference type="PANTHER" id="PTHR30069">
    <property type="entry name" value="TONB-DEPENDENT OUTER MEMBRANE RECEPTOR"/>
    <property type="match status" value="1"/>
</dbReference>
<dbReference type="GO" id="GO:0015344">
    <property type="term" value="F:siderophore uptake transmembrane transporter activity"/>
    <property type="evidence" value="ECO:0007669"/>
    <property type="project" value="TreeGrafter"/>
</dbReference>
<evidence type="ECO:0000259" key="12">
    <source>
        <dbReference type="Pfam" id="PF00593"/>
    </source>
</evidence>
<dbReference type="InterPro" id="IPR012910">
    <property type="entry name" value="Plug_dom"/>
</dbReference>
<dbReference type="Pfam" id="PF00593">
    <property type="entry name" value="TonB_dep_Rec_b-barrel"/>
    <property type="match status" value="1"/>
</dbReference>
<dbReference type="InterPro" id="IPR036942">
    <property type="entry name" value="Beta-barrel_TonB_sf"/>
</dbReference>
<dbReference type="InterPro" id="IPR000531">
    <property type="entry name" value="Beta-barrel_TonB"/>
</dbReference>
<dbReference type="Gene3D" id="2.40.170.20">
    <property type="entry name" value="TonB-dependent receptor, beta-barrel domain"/>
    <property type="match status" value="1"/>
</dbReference>
<evidence type="ECO:0000256" key="10">
    <source>
        <dbReference type="PROSITE-ProRule" id="PRU01360"/>
    </source>
</evidence>
<dbReference type="Pfam" id="PF07715">
    <property type="entry name" value="Plug"/>
    <property type="match status" value="1"/>
</dbReference>
<evidence type="ECO:0000256" key="4">
    <source>
        <dbReference type="ARBA" id="ARBA00022692"/>
    </source>
</evidence>
<evidence type="ECO:0000256" key="2">
    <source>
        <dbReference type="ARBA" id="ARBA00022448"/>
    </source>
</evidence>
<keyword evidence="7 11" id="KW-0798">TonB box</keyword>
<keyword evidence="2 10" id="KW-0813">Transport</keyword>
<dbReference type="GO" id="GO:0009279">
    <property type="term" value="C:cell outer membrane"/>
    <property type="evidence" value="ECO:0007669"/>
    <property type="project" value="UniProtKB-SubCell"/>
</dbReference>
<accession>A0A0G4Q4L3</accession>
<dbReference type="Proteomes" id="UP000183920">
    <property type="component" value="Unassembled WGS sequence"/>
</dbReference>
<keyword evidence="8 10" id="KW-0472">Membrane</keyword>
<dbReference type="GO" id="GO:0044718">
    <property type="term" value="P:siderophore transmembrane transport"/>
    <property type="evidence" value="ECO:0007669"/>
    <property type="project" value="TreeGrafter"/>
</dbReference>
<comment type="subcellular location">
    <subcellularLocation>
        <location evidence="1 10">Cell outer membrane</location>
        <topology evidence="1 10">Multi-pass membrane protein</topology>
    </subcellularLocation>
</comment>
<evidence type="ECO:0000256" key="9">
    <source>
        <dbReference type="ARBA" id="ARBA00023237"/>
    </source>
</evidence>
<protein>
    <submittedName>
        <fullName evidence="14">Colicin I receptor</fullName>
    </submittedName>
</protein>
<proteinExistence type="inferred from homology"/>
<evidence type="ECO:0000313" key="14">
    <source>
        <dbReference type="EMBL" id="CRL60912.1"/>
    </source>
</evidence>
<name>A0A0G4Q4L3_9GAMM</name>
<feature type="domain" description="TonB-dependent receptor plug" evidence="13">
    <location>
        <begin position="41"/>
        <end position="149"/>
    </location>
</feature>
<evidence type="ECO:0000256" key="7">
    <source>
        <dbReference type="ARBA" id="ARBA00023077"/>
    </source>
</evidence>
<dbReference type="EMBL" id="CVRY01000002">
    <property type="protein sequence ID" value="CRL60912.1"/>
    <property type="molecule type" value="Genomic_DNA"/>
</dbReference>
<dbReference type="Gene3D" id="2.170.130.10">
    <property type="entry name" value="TonB-dependent receptor, plug domain"/>
    <property type="match status" value="1"/>
</dbReference>
<keyword evidence="5" id="KW-0732">Signal</keyword>
<evidence type="ECO:0000259" key="13">
    <source>
        <dbReference type="Pfam" id="PF07715"/>
    </source>
</evidence>
<dbReference type="InterPro" id="IPR037066">
    <property type="entry name" value="Plug_dom_sf"/>
</dbReference>
<evidence type="ECO:0000256" key="1">
    <source>
        <dbReference type="ARBA" id="ARBA00004571"/>
    </source>
</evidence>
<dbReference type="CDD" id="cd01347">
    <property type="entry name" value="ligand_gated_channel"/>
    <property type="match status" value="1"/>
</dbReference>
<dbReference type="NCBIfam" id="NF010011">
    <property type="entry name" value="PRK13484.1"/>
    <property type="match status" value="1"/>
</dbReference>
<dbReference type="PROSITE" id="PS52016">
    <property type="entry name" value="TONB_DEPENDENT_REC_3"/>
    <property type="match status" value="1"/>
</dbReference>
<keyword evidence="14" id="KW-0675">Receptor</keyword>
<gene>
    <name evidence="14" type="primary">cirA_2</name>
    <name evidence="14" type="ORF">BN1804_01192</name>
</gene>
<evidence type="ECO:0000256" key="8">
    <source>
        <dbReference type="ARBA" id="ARBA00023136"/>
    </source>
</evidence>
<reference evidence="15" key="1">
    <citation type="submission" date="2015-06" db="EMBL/GenBank/DDBJ databases">
        <authorList>
            <person name="Urmite Genomes"/>
        </authorList>
    </citation>
    <scope>NUCLEOTIDE SEQUENCE [LARGE SCALE GENOMIC DNA]</scope>
    <source>
        <strain evidence="15">CSUR P1867</strain>
    </source>
</reference>
<keyword evidence="6" id="KW-0406">Ion transport</keyword>
<dbReference type="SUPFAM" id="SSF56935">
    <property type="entry name" value="Porins"/>
    <property type="match status" value="1"/>
</dbReference>
<evidence type="ECO:0000256" key="11">
    <source>
        <dbReference type="RuleBase" id="RU003357"/>
    </source>
</evidence>
<dbReference type="PANTHER" id="PTHR30069:SF53">
    <property type="entry name" value="COLICIN I RECEPTOR-RELATED"/>
    <property type="match status" value="1"/>
</dbReference>
<evidence type="ECO:0000256" key="5">
    <source>
        <dbReference type="ARBA" id="ARBA00022729"/>
    </source>
</evidence>
<organism evidence="14 15">
    <name type="scientific">Proteus penneri</name>
    <dbReference type="NCBI Taxonomy" id="102862"/>
    <lineage>
        <taxon>Bacteria</taxon>
        <taxon>Pseudomonadati</taxon>
        <taxon>Pseudomonadota</taxon>
        <taxon>Gammaproteobacteria</taxon>
        <taxon>Enterobacterales</taxon>
        <taxon>Morganellaceae</taxon>
        <taxon>Proteus</taxon>
    </lineage>
</organism>
<sequence length="679" mass="75377">MNFKMGVLTACILSASYPLYAQENKEEKLVVSASGFAQQITDAPASITVISKEQLAKKPVHDLADAVKGVEGVSINGNANKQEITMRGLPGEYTLILVDGRRQNSRESRPNGSGGYEGGFIPPADAIERIEVIRGPMSSLYGSDAMGGVINIITKPVTKEWHGSVALGGTLQHNRDAGDSINGDFYLSGPLIEDKLGLQLYGSSYLRAEDKITYGQGRNDNKNITAKLAFTPTDNQTILLEAGRNTLQRTTTPGKSMSEFTNRGGRLDKNKMLETNNDRNHWALTYKNQFDILHSELSVYQEQTKRIQKTEAVDKATGNSYKYYEDRRPEITNTVFDAKFTAFLPSNVMTFGGQYQYSRLKDESSLGGKDIKQSTITADQKALFIEDEYSVTDDLALTGGVRLDDHEYYGNHWSPRAYAVYHLTDELTLKGGVAKAFKAPSLREISPEYGTSTDKGHAIMYGNRDLKPETSVSQEIGIGYDNGDGVTASVTFFNTDFKDKLTNYKTAEKDPITGLDLYQYDNVGKANIKGIETAIGFPIAESWHINANYTYIDSERKSDDEKLASGESLKGYPLDMTPKHSANARVDWQFDEATSFYANTAYTGKQIWAAQRNSHSGARYRSGYTTFDLGMTYNFNKNTMFNFAVLNITDETGPAVNDKGGNWVVDEGRRYWANIKYSF</sequence>
<comment type="similarity">
    <text evidence="10 11">Belongs to the TonB-dependent receptor family.</text>
</comment>